<dbReference type="EMBL" id="JAJSOF020000033">
    <property type="protein sequence ID" value="KAJ4430344.1"/>
    <property type="molecule type" value="Genomic_DNA"/>
</dbReference>
<evidence type="ECO:0000313" key="3">
    <source>
        <dbReference type="Proteomes" id="UP001148838"/>
    </source>
</evidence>
<accession>A0ABQ8S8G8</accession>
<reference evidence="2 3" key="1">
    <citation type="journal article" date="2022" name="Allergy">
        <title>Genome assembly and annotation of Periplaneta americana reveal a comprehensive cockroach allergen profile.</title>
        <authorList>
            <person name="Wang L."/>
            <person name="Xiong Q."/>
            <person name="Saelim N."/>
            <person name="Wang L."/>
            <person name="Nong W."/>
            <person name="Wan A.T."/>
            <person name="Shi M."/>
            <person name="Liu X."/>
            <person name="Cao Q."/>
            <person name="Hui J.H.L."/>
            <person name="Sookrung N."/>
            <person name="Leung T.F."/>
            <person name="Tungtrongchitr A."/>
            <person name="Tsui S.K.W."/>
        </authorList>
    </citation>
    <scope>NUCLEOTIDE SEQUENCE [LARGE SCALE GENOMIC DNA]</scope>
    <source>
        <strain evidence="2">PWHHKU_190912</strain>
    </source>
</reference>
<name>A0ABQ8S8G8_PERAM</name>
<protein>
    <submittedName>
        <fullName evidence="2">Uncharacterized protein</fullName>
    </submittedName>
</protein>
<sequence length="137" mass="15621">MLKGRGSGREVRQERERECWKESGGGRGKKRLCKCNDRRPMKDMVGEKKLTMKSERANGLRITRGRLPSEISTNFIHDLHTNDLEKELGRKRGWALFREGESPSWKEVCQLVACGASQPEESAAATHEWWQPGPAQT</sequence>
<comment type="caution">
    <text evidence="2">The sequence shown here is derived from an EMBL/GenBank/DDBJ whole genome shotgun (WGS) entry which is preliminary data.</text>
</comment>
<evidence type="ECO:0000256" key="1">
    <source>
        <dbReference type="SAM" id="MobiDB-lite"/>
    </source>
</evidence>
<gene>
    <name evidence="2" type="ORF">ANN_22560</name>
</gene>
<organism evidence="2 3">
    <name type="scientific">Periplaneta americana</name>
    <name type="common">American cockroach</name>
    <name type="synonym">Blatta americana</name>
    <dbReference type="NCBI Taxonomy" id="6978"/>
    <lineage>
        <taxon>Eukaryota</taxon>
        <taxon>Metazoa</taxon>
        <taxon>Ecdysozoa</taxon>
        <taxon>Arthropoda</taxon>
        <taxon>Hexapoda</taxon>
        <taxon>Insecta</taxon>
        <taxon>Pterygota</taxon>
        <taxon>Neoptera</taxon>
        <taxon>Polyneoptera</taxon>
        <taxon>Dictyoptera</taxon>
        <taxon>Blattodea</taxon>
        <taxon>Blattoidea</taxon>
        <taxon>Blattidae</taxon>
        <taxon>Blattinae</taxon>
        <taxon>Periplaneta</taxon>
    </lineage>
</organism>
<feature type="compositionally biased region" description="Basic and acidic residues" evidence="1">
    <location>
        <begin position="7"/>
        <end position="21"/>
    </location>
</feature>
<evidence type="ECO:0000313" key="2">
    <source>
        <dbReference type="EMBL" id="KAJ4430344.1"/>
    </source>
</evidence>
<feature type="region of interest" description="Disordered" evidence="1">
    <location>
        <begin position="1"/>
        <end position="34"/>
    </location>
</feature>
<keyword evidence="3" id="KW-1185">Reference proteome</keyword>
<dbReference type="Proteomes" id="UP001148838">
    <property type="component" value="Unassembled WGS sequence"/>
</dbReference>
<proteinExistence type="predicted"/>